<keyword evidence="1 3" id="KW-0479">Metal-binding</keyword>
<dbReference type="GO" id="GO:0016788">
    <property type="term" value="F:hydrolase activity, acting on ester bonds"/>
    <property type="evidence" value="ECO:0007669"/>
    <property type="project" value="InterPro"/>
</dbReference>
<organism evidence="4 5">
    <name type="scientific">Mesotoga prima MesG1.Ag.4.2</name>
    <dbReference type="NCBI Taxonomy" id="660470"/>
    <lineage>
        <taxon>Bacteria</taxon>
        <taxon>Thermotogati</taxon>
        <taxon>Thermotogota</taxon>
        <taxon>Thermotogae</taxon>
        <taxon>Kosmotogales</taxon>
        <taxon>Kosmotogaceae</taxon>
        <taxon>Mesotoga</taxon>
    </lineage>
</organism>
<dbReference type="HOGENOM" id="CLU_031506_4_0_0"/>
<protein>
    <submittedName>
        <fullName evidence="4">Hydrolase, TatD family</fullName>
    </submittedName>
</protein>
<feature type="binding site" evidence="3">
    <location>
        <position position="144"/>
    </location>
    <ligand>
        <name>a divalent metal cation</name>
        <dbReference type="ChEBI" id="CHEBI:60240"/>
        <label>2</label>
    </ligand>
</feature>
<feature type="binding site" evidence="3">
    <location>
        <position position="167"/>
    </location>
    <ligand>
        <name>a divalent metal cation</name>
        <dbReference type="ChEBI" id="CHEBI:60240"/>
        <label>2</label>
    </ligand>
</feature>
<evidence type="ECO:0000313" key="5">
    <source>
        <dbReference type="Proteomes" id="UP000002881"/>
    </source>
</evidence>
<dbReference type="GO" id="GO:0005829">
    <property type="term" value="C:cytosol"/>
    <property type="evidence" value="ECO:0007669"/>
    <property type="project" value="TreeGrafter"/>
</dbReference>
<dbReference type="CDD" id="cd01310">
    <property type="entry name" value="TatD_DNAse"/>
    <property type="match status" value="1"/>
</dbReference>
<sequence>MVTSFMSEPTPDFSSLKLVDTHAHISFPQFDSDRDRVIRQIEDEEVSLLVEIGTNVDDSERAFRTVEGLRNAFFSAGVHPHDSSGLDKEGLIKLETLLLNDKGVAVGEIGLDFFRNLSPVEDQVRAFKEQLELAARLDLPVVVHVREAYSEAYEILKEFGHFKGVIHAFSADLEHARKFVQMGFFLGIGGPLTYKKNEGLREVVRQISLDRLVCETDCPYLPPVPFRGKRNEPYYVGYVIKEIANQKGISPISCSENLLNNALRLFSISL</sequence>
<gene>
    <name evidence="4" type="ORF">Theba_1059</name>
</gene>
<evidence type="ECO:0000313" key="4">
    <source>
        <dbReference type="EMBL" id="AFK06764.1"/>
    </source>
</evidence>
<feature type="binding site" evidence="3">
    <location>
        <position position="22"/>
    </location>
    <ligand>
        <name>a divalent metal cation</name>
        <dbReference type="ChEBI" id="CHEBI:60240"/>
        <label>1</label>
    </ligand>
</feature>
<dbReference type="SUPFAM" id="SSF51556">
    <property type="entry name" value="Metallo-dependent hydrolases"/>
    <property type="match status" value="1"/>
</dbReference>
<dbReference type="PANTHER" id="PTHR46124">
    <property type="entry name" value="D-AMINOACYL-TRNA DEACYLASE"/>
    <property type="match status" value="1"/>
</dbReference>
<dbReference type="eggNOG" id="COG0084">
    <property type="taxonomic scope" value="Bacteria"/>
</dbReference>
<accession>I2F4B1</accession>
<dbReference type="GeneID" id="87106889"/>
<dbReference type="InterPro" id="IPR032466">
    <property type="entry name" value="Metal_Hydrolase"/>
</dbReference>
<feature type="binding site" evidence="3">
    <location>
        <position position="24"/>
    </location>
    <ligand>
        <name>a divalent metal cation</name>
        <dbReference type="ChEBI" id="CHEBI:60240"/>
        <label>1</label>
    </ligand>
</feature>
<feature type="binding site" evidence="3">
    <location>
        <position position="217"/>
    </location>
    <ligand>
        <name>a divalent metal cation</name>
        <dbReference type="ChEBI" id="CHEBI:60240"/>
        <label>1</label>
    </ligand>
</feature>
<dbReference type="InterPro" id="IPR001130">
    <property type="entry name" value="TatD-like"/>
</dbReference>
<dbReference type="PANTHER" id="PTHR46124:SF2">
    <property type="entry name" value="D-AMINOACYL-TRNA DEACYLASE"/>
    <property type="match status" value="1"/>
</dbReference>
<dbReference type="KEGG" id="mpg:Theba_1059"/>
<dbReference type="Gene3D" id="3.20.20.140">
    <property type="entry name" value="Metal-dependent hydrolases"/>
    <property type="match status" value="1"/>
</dbReference>
<reference evidence="4 5" key="1">
    <citation type="journal article" date="2012" name="Genome Biol. Evol.">
        <title>Genome Sequence of the Mesophilic Thermotogales Bacterium Mesotoga prima MesG1.Ag.4.2 Reveals the Largest Thermotogales Genome To Date.</title>
        <authorList>
            <person name="Zhaxybayeva O."/>
            <person name="Swithers K.S."/>
            <person name="Foght J."/>
            <person name="Green A.G."/>
            <person name="Bruce D."/>
            <person name="Detter C."/>
            <person name="Han S."/>
            <person name="Teshima H."/>
            <person name="Han J."/>
            <person name="Woyke T."/>
            <person name="Pitluck S."/>
            <person name="Nolan M."/>
            <person name="Ivanova N."/>
            <person name="Pati A."/>
            <person name="Land M.L."/>
            <person name="Dlutek M."/>
            <person name="Doolittle W.F."/>
            <person name="Noll K.M."/>
            <person name="Nesbo C.L."/>
        </authorList>
    </citation>
    <scope>NUCLEOTIDE SEQUENCE [LARGE SCALE GENOMIC DNA]</scope>
    <source>
        <strain evidence="5">mesG1.Ag.4.2</strain>
    </source>
</reference>
<dbReference type="NCBIfam" id="TIGR00010">
    <property type="entry name" value="YchF/TatD family DNA exonuclease"/>
    <property type="match status" value="1"/>
</dbReference>
<dbReference type="RefSeq" id="WP_014730764.1">
    <property type="nucleotide sequence ID" value="NC_017934.1"/>
</dbReference>
<proteinExistence type="predicted"/>
<dbReference type="GO" id="GO:0046872">
    <property type="term" value="F:metal ion binding"/>
    <property type="evidence" value="ECO:0007669"/>
    <property type="project" value="UniProtKB-KW"/>
</dbReference>
<dbReference type="EMBL" id="CP003532">
    <property type="protein sequence ID" value="AFK06764.1"/>
    <property type="molecule type" value="Genomic_DNA"/>
</dbReference>
<evidence type="ECO:0000256" key="3">
    <source>
        <dbReference type="PIRSR" id="PIRSR005902-1"/>
    </source>
</evidence>
<name>I2F4B1_9BACT</name>
<evidence type="ECO:0000256" key="2">
    <source>
        <dbReference type="ARBA" id="ARBA00022801"/>
    </source>
</evidence>
<dbReference type="Pfam" id="PF01026">
    <property type="entry name" value="TatD_DNase"/>
    <property type="match status" value="1"/>
</dbReference>
<keyword evidence="2 4" id="KW-0378">Hydrolase</keyword>
<dbReference type="Proteomes" id="UP000002881">
    <property type="component" value="Chromosome"/>
</dbReference>
<keyword evidence="5" id="KW-1185">Reference proteome</keyword>
<dbReference type="AlphaFoldDB" id="I2F4B1"/>
<dbReference type="FunFam" id="3.20.20.140:FF:000005">
    <property type="entry name" value="TatD family hydrolase"/>
    <property type="match status" value="1"/>
</dbReference>
<feature type="binding site" evidence="3">
    <location>
        <position position="108"/>
    </location>
    <ligand>
        <name>a divalent metal cation</name>
        <dbReference type="ChEBI" id="CHEBI:60240"/>
        <label>1</label>
    </ligand>
</feature>
<dbReference type="GO" id="GO:0004536">
    <property type="term" value="F:DNA nuclease activity"/>
    <property type="evidence" value="ECO:0007669"/>
    <property type="project" value="InterPro"/>
</dbReference>
<dbReference type="PIRSF" id="PIRSF005902">
    <property type="entry name" value="DNase_TatD"/>
    <property type="match status" value="1"/>
</dbReference>
<dbReference type="STRING" id="660470.Theba_1059"/>
<dbReference type="InterPro" id="IPR015991">
    <property type="entry name" value="TatD/YcfH-like"/>
</dbReference>
<evidence type="ECO:0000256" key="1">
    <source>
        <dbReference type="ARBA" id="ARBA00022723"/>
    </source>
</evidence>